<feature type="region of interest" description="Disordered" evidence="2">
    <location>
        <begin position="18"/>
        <end position="73"/>
    </location>
</feature>
<evidence type="ECO:0000313" key="4">
    <source>
        <dbReference type="EMBL" id="GBP24504.1"/>
    </source>
</evidence>
<keyword evidence="1" id="KW-0067">ATP-binding</keyword>
<comment type="catalytic activity">
    <reaction evidence="1">
        <text>ATP + H2O = ADP + phosphate + H(+)</text>
        <dbReference type="Rhea" id="RHEA:13065"/>
        <dbReference type="ChEBI" id="CHEBI:15377"/>
        <dbReference type="ChEBI" id="CHEBI:15378"/>
        <dbReference type="ChEBI" id="CHEBI:30616"/>
        <dbReference type="ChEBI" id="CHEBI:43474"/>
        <dbReference type="ChEBI" id="CHEBI:456216"/>
        <dbReference type="EC" id="5.6.2.3"/>
    </reaction>
</comment>
<dbReference type="GO" id="GO:0006310">
    <property type="term" value="P:DNA recombination"/>
    <property type="evidence" value="ECO:0007669"/>
    <property type="project" value="UniProtKB-KW"/>
</dbReference>
<comment type="caution">
    <text evidence="4">The sequence shown here is derived from an EMBL/GenBank/DDBJ whole genome shotgun (WGS) entry which is preliminary data.</text>
</comment>
<organism evidence="4 5">
    <name type="scientific">Eumeta variegata</name>
    <name type="common">Bagworm moth</name>
    <name type="synonym">Eumeta japonica</name>
    <dbReference type="NCBI Taxonomy" id="151549"/>
    <lineage>
        <taxon>Eukaryota</taxon>
        <taxon>Metazoa</taxon>
        <taxon>Ecdysozoa</taxon>
        <taxon>Arthropoda</taxon>
        <taxon>Hexapoda</taxon>
        <taxon>Insecta</taxon>
        <taxon>Pterygota</taxon>
        <taxon>Neoptera</taxon>
        <taxon>Endopterygota</taxon>
        <taxon>Lepidoptera</taxon>
        <taxon>Glossata</taxon>
        <taxon>Ditrysia</taxon>
        <taxon>Tineoidea</taxon>
        <taxon>Psychidae</taxon>
        <taxon>Oiketicinae</taxon>
        <taxon>Eumeta</taxon>
    </lineage>
</organism>
<dbReference type="PANTHER" id="PTHR10492">
    <property type="match status" value="1"/>
</dbReference>
<keyword evidence="1" id="KW-0547">Nucleotide-binding</keyword>
<evidence type="ECO:0000259" key="3">
    <source>
        <dbReference type="Pfam" id="PF05970"/>
    </source>
</evidence>
<evidence type="ECO:0000256" key="1">
    <source>
        <dbReference type="RuleBase" id="RU363044"/>
    </source>
</evidence>
<protein>
    <recommendedName>
        <fullName evidence="1">ATP-dependent DNA helicase</fullName>
        <ecNumber evidence="1">5.6.2.3</ecNumber>
    </recommendedName>
</protein>
<comment type="similarity">
    <text evidence="1">Belongs to the helicase family.</text>
</comment>
<dbReference type="AlphaFoldDB" id="A0A4C1UEZ6"/>
<name>A0A4C1UEZ6_EUMVA</name>
<reference evidence="4 5" key="1">
    <citation type="journal article" date="2019" name="Commun. Biol.">
        <title>The bagworm genome reveals a unique fibroin gene that provides high tensile strength.</title>
        <authorList>
            <person name="Kono N."/>
            <person name="Nakamura H."/>
            <person name="Ohtoshi R."/>
            <person name="Tomita M."/>
            <person name="Numata K."/>
            <person name="Arakawa K."/>
        </authorList>
    </citation>
    <scope>NUCLEOTIDE SEQUENCE [LARGE SCALE GENOMIC DNA]</scope>
</reference>
<comment type="cofactor">
    <cofactor evidence="1">
        <name>Mg(2+)</name>
        <dbReference type="ChEBI" id="CHEBI:18420"/>
    </cofactor>
</comment>
<evidence type="ECO:0000313" key="5">
    <source>
        <dbReference type="Proteomes" id="UP000299102"/>
    </source>
</evidence>
<keyword evidence="1" id="KW-0378">Hydrolase</keyword>
<dbReference type="InterPro" id="IPR027417">
    <property type="entry name" value="P-loop_NTPase"/>
</dbReference>
<keyword evidence="1 4" id="KW-0347">Helicase</keyword>
<dbReference type="EC" id="5.6.2.3" evidence="1"/>
<dbReference type="SUPFAM" id="SSF52540">
    <property type="entry name" value="P-loop containing nucleoside triphosphate hydrolases"/>
    <property type="match status" value="1"/>
</dbReference>
<dbReference type="OrthoDB" id="272985at2759"/>
<feature type="domain" description="DNA helicase Pif1-like DEAD-box helicase" evidence="3">
    <location>
        <begin position="101"/>
        <end position="257"/>
    </location>
</feature>
<sequence>MRVDSFFLHSIIKDQADKYENESFDSTPAPVETPPRPAPLKTLKFRSSRLVGKAQVSPTPPGKLSPNRPQQQSSTAMFNMNTILISSLATFVADSHQQQSLTDEQRNIYNKINVSIATRQHGFFFLDAPGGTAKTFLILLTLARIRSQNHISLEIASSGIAATTLLDGRRTAHSALKFPLNIHTNPSAMCNLKKHSGTPDVLRKCKIIIWSECTMVHQYSLEALDRFLKDVKNNTRLFGGALLLVSGDFRQTLSVIPCAT</sequence>
<keyword evidence="1" id="KW-0227">DNA damage</keyword>
<dbReference type="GO" id="GO:0000723">
    <property type="term" value="P:telomere maintenance"/>
    <property type="evidence" value="ECO:0007669"/>
    <property type="project" value="InterPro"/>
</dbReference>
<dbReference type="PANTHER" id="PTHR10492:SF57">
    <property type="entry name" value="ATP-DEPENDENT DNA HELICASE"/>
    <property type="match status" value="1"/>
</dbReference>
<dbReference type="EMBL" id="BGZK01000162">
    <property type="protein sequence ID" value="GBP24504.1"/>
    <property type="molecule type" value="Genomic_DNA"/>
</dbReference>
<dbReference type="Pfam" id="PF05970">
    <property type="entry name" value="PIF1"/>
    <property type="match status" value="1"/>
</dbReference>
<dbReference type="Proteomes" id="UP000299102">
    <property type="component" value="Unassembled WGS sequence"/>
</dbReference>
<proteinExistence type="inferred from homology"/>
<gene>
    <name evidence="4" type="primary">pif1</name>
    <name evidence="4" type="ORF">EVAR_20828_1</name>
</gene>
<keyword evidence="1" id="KW-0234">DNA repair</keyword>
<dbReference type="Gene3D" id="3.40.50.300">
    <property type="entry name" value="P-loop containing nucleotide triphosphate hydrolases"/>
    <property type="match status" value="1"/>
</dbReference>
<dbReference type="InterPro" id="IPR010285">
    <property type="entry name" value="DNA_helicase_pif1-like_DEAD"/>
</dbReference>
<keyword evidence="5" id="KW-1185">Reference proteome</keyword>
<dbReference type="GO" id="GO:0043139">
    <property type="term" value="F:5'-3' DNA helicase activity"/>
    <property type="evidence" value="ECO:0007669"/>
    <property type="project" value="UniProtKB-EC"/>
</dbReference>
<dbReference type="GO" id="GO:0005524">
    <property type="term" value="F:ATP binding"/>
    <property type="evidence" value="ECO:0007669"/>
    <property type="project" value="UniProtKB-KW"/>
</dbReference>
<dbReference type="GO" id="GO:0006281">
    <property type="term" value="P:DNA repair"/>
    <property type="evidence" value="ECO:0007669"/>
    <property type="project" value="UniProtKB-KW"/>
</dbReference>
<accession>A0A4C1UEZ6</accession>
<evidence type="ECO:0000256" key="2">
    <source>
        <dbReference type="SAM" id="MobiDB-lite"/>
    </source>
</evidence>
<keyword evidence="1" id="KW-0233">DNA recombination</keyword>
<dbReference type="GO" id="GO:0016887">
    <property type="term" value="F:ATP hydrolysis activity"/>
    <property type="evidence" value="ECO:0007669"/>
    <property type="project" value="RHEA"/>
</dbReference>